<feature type="compositionally biased region" description="Acidic residues" evidence="8">
    <location>
        <begin position="757"/>
        <end position="769"/>
    </location>
</feature>
<dbReference type="InterPro" id="IPR002164">
    <property type="entry name" value="NAP_family"/>
</dbReference>
<dbReference type="GO" id="GO:0015485">
    <property type="term" value="F:cholesterol binding"/>
    <property type="evidence" value="ECO:0007669"/>
    <property type="project" value="TreeGrafter"/>
</dbReference>
<protein>
    <recommendedName>
        <fullName evidence="7">Oxysterol-binding protein</fullName>
    </recommendedName>
</protein>
<feature type="domain" description="HMG box" evidence="9">
    <location>
        <begin position="1056"/>
        <end position="1128"/>
    </location>
</feature>
<dbReference type="Gene3D" id="2.30.29.30">
    <property type="entry name" value="Pleckstrin-homology domain (PH domain)/Phosphotyrosine-binding domain (PTB)"/>
    <property type="match status" value="1"/>
</dbReference>
<evidence type="ECO:0000256" key="2">
    <source>
        <dbReference type="ARBA" id="ARBA00023055"/>
    </source>
</evidence>
<dbReference type="InterPro" id="IPR018494">
    <property type="entry name" value="Oxysterol-bd_CS"/>
</dbReference>
<dbReference type="Gene3D" id="1.20.5.1500">
    <property type="match status" value="1"/>
</dbReference>
<dbReference type="EMBL" id="JAATJV010429441">
    <property type="protein sequence ID" value="MBZ3889147.1"/>
    <property type="molecule type" value="Genomic_DNA"/>
</dbReference>
<dbReference type="InterPro" id="IPR009071">
    <property type="entry name" value="HMG_box_dom"/>
</dbReference>
<evidence type="ECO:0000313" key="11">
    <source>
        <dbReference type="Proteomes" id="UP001166674"/>
    </source>
</evidence>
<proteinExistence type="inferred from homology"/>
<evidence type="ECO:0000313" key="10">
    <source>
        <dbReference type="EMBL" id="MBZ3889147.1"/>
    </source>
</evidence>
<dbReference type="Gene3D" id="1.10.287.2720">
    <property type="match status" value="1"/>
</dbReference>
<dbReference type="PROSITE" id="PS50118">
    <property type="entry name" value="HMG_BOX_2"/>
    <property type="match status" value="1"/>
</dbReference>
<dbReference type="InterPro" id="IPR036910">
    <property type="entry name" value="HMG_box_dom_sf"/>
</dbReference>
<dbReference type="GO" id="GO:0005829">
    <property type="term" value="C:cytosol"/>
    <property type="evidence" value="ECO:0007669"/>
    <property type="project" value="TreeGrafter"/>
</dbReference>
<keyword evidence="7" id="KW-0813">Transport</keyword>
<dbReference type="GO" id="GO:0003677">
    <property type="term" value="F:DNA binding"/>
    <property type="evidence" value="ECO:0007669"/>
    <property type="project" value="UniProtKB-UniRule"/>
</dbReference>
<name>A0AA41NF04_SCICA</name>
<comment type="similarity">
    <text evidence="6">Belongs to the OSBP family.</text>
</comment>
<feature type="compositionally biased region" description="Basic and acidic residues" evidence="8">
    <location>
        <begin position="770"/>
        <end position="789"/>
    </location>
</feature>
<feature type="region of interest" description="Disordered" evidence="8">
    <location>
        <begin position="982"/>
        <end position="1011"/>
    </location>
</feature>
<dbReference type="GO" id="GO:0006869">
    <property type="term" value="P:lipid transport"/>
    <property type="evidence" value="ECO:0007669"/>
    <property type="project" value="UniProtKB-KW"/>
</dbReference>
<dbReference type="FunFam" id="1.10.287.2720:FF:000002">
    <property type="entry name" value="Oxysterol-binding protein"/>
    <property type="match status" value="1"/>
</dbReference>
<feature type="compositionally biased region" description="Acidic residues" evidence="8">
    <location>
        <begin position="984"/>
        <end position="1006"/>
    </location>
</feature>
<evidence type="ECO:0000256" key="3">
    <source>
        <dbReference type="ARBA" id="ARBA00023121"/>
    </source>
</evidence>
<dbReference type="FunFam" id="3.30.70.3490:FF:000005">
    <property type="entry name" value="Oxysterol-binding protein"/>
    <property type="match status" value="1"/>
</dbReference>
<dbReference type="InterPro" id="IPR000648">
    <property type="entry name" value="Oxysterol-bd"/>
</dbReference>
<dbReference type="SUPFAM" id="SSF143113">
    <property type="entry name" value="NAP-like"/>
    <property type="match status" value="1"/>
</dbReference>
<dbReference type="PANTHER" id="PTHR10972">
    <property type="entry name" value="OXYSTEROL-BINDING PROTEIN-RELATED"/>
    <property type="match status" value="1"/>
</dbReference>
<feature type="compositionally biased region" description="Basic and acidic residues" evidence="8">
    <location>
        <begin position="204"/>
        <end position="218"/>
    </location>
</feature>
<sequence>MKEENSQQRRFSSCTGVSPVLFPPRIDGRKLVRNASFGGYNELSPSLPGFERGKEDNSQNKDESSLSMSKSKVQKKNYREEKKRATKELLSTITDPSVIVMADWLKGPKGEAVGSITQPLPSSYLIIRATSESDGRCWMDALELALKCSSLLKRTMIREGKEHDLSISSDNTHVTLYGLLRANNLHSGDNFQLNDSEIERQHFKDQDLYSDKSDKENDQEHDESDNEVMGKSEESDTDTSERQDDSYIEPEPVEPLKETTYMEQSHEELGEAGEASQTETVSEENKSLIWTLLKQVRPGMDLSRVVLPTFILEPRSFLDKLSDYYYHADFLSEAALEENPYFRLKKVVKWYLSGFYKKPKGLKKPYNPILGETFRCLWIHPRTNSKTFYIAEQVSHHPPISAFYVSNRKDGFCLSGSILAKSKFYGILYGTMTLELGGTVNITCQKTGYSAILEFKLKPFLGSSDSVNLISGKLKLGKEVLATLEGHWDSEVFINDKKTDNSEVFWNPTPDIKQWRLIRHTVKFEEQDDFESEKLWQRVTRAINAKDQTEATQEKYVLEEAQRQSARDRKTKNEDWTCKLFELDSLTGEWHYKFADTRPWDPLNDMIQFEKDGVIQTKVKHRTPMVSVPKMKHKPTRQQKKVTKGYSSPEPDIQDSSGSEARQLTVQMMQNPQILAALQERLDGLVETPTGYIESLPRVVKRRVNALKNLQVKCAQIEAKFYEEVHDLERKYAVLYQPLFDKRFEIINAIYEPTEEECEWKPDEEEEISEELKEKAKIEDEKKDEEKEDPKGIPEFWLTVFKNVDLLSDMVQSFILEFHFEPNEYFTNEVLTKTYRMRSEPDDSDPFSFDGPEIMGCTGCQIDWKKGKNVTLKTIKKKQKHKGRGTVRTVTKTVSNDSFFNFFAPPEVPDSGDLDDDAEAILAADFEIGHFLRERIIPRSVLYFTGEAIEDDDDDILVYKMMAVTDDILKCSIRSHNPVFSFQYDEEGEEADEEGEEEGDEENDPDYDSKRWKTMSAKERGKFEDMAKAGKSCYERDVKTHIPPKGKQKSSRIPVYPRPPSAFLFCSEYGPQIRGEHPGLSTGDVAKTLGEMWNQLLQMISSLRKRQLLSQRKSTKRTLLPTELKENLTQQNGSCQG</sequence>
<evidence type="ECO:0000256" key="8">
    <source>
        <dbReference type="SAM" id="MobiDB-lite"/>
    </source>
</evidence>
<dbReference type="PROSITE" id="PS01013">
    <property type="entry name" value="OSBP"/>
    <property type="match status" value="1"/>
</dbReference>
<dbReference type="GO" id="GO:0006334">
    <property type="term" value="P:nucleosome assembly"/>
    <property type="evidence" value="ECO:0007669"/>
    <property type="project" value="InterPro"/>
</dbReference>
<evidence type="ECO:0000256" key="7">
    <source>
        <dbReference type="RuleBase" id="RU003845"/>
    </source>
</evidence>
<keyword evidence="2 7" id="KW-0445">Lipid transport</keyword>
<dbReference type="Pfam" id="PF09011">
    <property type="entry name" value="HMG_box_2"/>
    <property type="match status" value="1"/>
</dbReference>
<evidence type="ECO:0000256" key="5">
    <source>
        <dbReference type="PROSITE-ProRule" id="PRU00267"/>
    </source>
</evidence>
<dbReference type="SUPFAM" id="SSF144000">
    <property type="entry name" value="Oxysterol-binding protein-like"/>
    <property type="match status" value="1"/>
</dbReference>
<feature type="DNA-binding region" description="HMG box" evidence="5">
    <location>
        <begin position="1056"/>
        <end position="1128"/>
    </location>
</feature>
<dbReference type="GO" id="GO:0032541">
    <property type="term" value="C:cortical endoplasmic reticulum"/>
    <property type="evidence" value="ECO:0007669"/>
    <property type="project" value="TreeGrafter"/>
</dbReference>
<dbReference type="SUPFAM" id="SSF47095">
    <property type="entry name" value="HMG-box"/>
    <property type="match status" value="2"/>
</dbReference>
<feature type="region of interest" description="Disordered" evidence="8">
    <location>
        <begin position="1"/>
        <end position="25"/>
    </location>
</feature>
<reference evidence="10" key="1">
    <citation type="submission" date="2020-03" db="EMBL/GenBank/DDBJ databases">
        <title>Studies in the Genomics of Life Span.</title>
        <authorList>
            <person name="Glass D."/>
        </authorList>
    </citation>
    <scope>NUCLEOTIDE SEQUENCE</scope>
    <source>
        <strain evidence="10">SUZIE</strain>
        <tissue evidence="10">Muscle</tissue>
    </source>
</reference>
<comment type="similarity">
    <text evidence="1">Belongs to the nucleosome assembly protein (NAP) family.</text>
</comment>
<dbReference type="InterPro" id="IPR011993">
    <property type="entry name" value="PH-like_dom_sf"/>
</dbReference>
<dbReference type="Pfam" id="PF00505">
    <property type="entry name" value="HMG_box"/>
    <property type="match status" value="1"/>
</dbReference>
<evidence type="ECO:0000256" key="1">
    <source>
        <dbReference type="ARBA" id="ARBA00009947"/>
    </source>
</evidence>
<dbReference type="Gene3D" id="2.40.160.120">
    <property type="match status" value="2"/>
</dbReference>
<feature type="region of interest" description="Disordered" evidence="8">
    <location>
        <begin position="629"/>
        <end position="660"/>
    </location>
</feature>
<dbReference type="PRINTS" id="PR00886">
    <property type="entry name" value="HIGHMOBLTY12"/>
</dbReference>
<keyword evidence="11" id="KW-1185">Reference proteome</keyword>
<keyword evidence="3" id="KW-0446">Lipid-binding</keyword>
<dbReference type="InterPro" id="IPR037231">
    <property type="entry name" value="NAP-like_sf"/>
</dbReference>
<gene>
    <name evidence="10" type="ORF">SUZIE_201500</name>
</gene>
<feature type="region of interest" description="Disordered" evidence="8">
    <location>
        <begin position="204"/>
        <end position="257"/>
    </location>
</feature>
<feature type="compositionally biased region" description="Basic residues" evidence="8">
    <location>
        <begin position="630"/>
        <end position="643"/>
    </location>
</feature>
<evidence type="ECO:0000256" key="4">
    <source>
        <dbReference type="ARBA" id="ARBA00023242"/>
    </source>
</evidence>
<dbReference type="Pfam" id="PF01237">
    <property type="entry name" value="Oxysterol_BP"/>
    <property type="match status" value="1"/>
</dbReference>
<dbReference type="Gene3D" id="1.10.30.10">
    <property type="entry name" value="High mobility group box domain"/>
    <property type="match status" value="2"/>
</dbReference>
<accession>A0AA41NF04</accession>
<feature type="region of interest" description="Disordered" evidence="8">
    <location>
        <begin position="757"/>
        <end position="789"/>
    </location>
</feature>
<evidence type="ECO:0000256" key="6">
    <source>
        <dbReference type="RuleBase" id="RU003844"/>
    </source>
</evidence>
<dbReference type="FunFam" id="1.20.5.1500:FF:000001">
    <property type="entry name" value="Nucleosome assembly protein 1-like 1"/>
    <property type="match status" value="1"/>
</dbReference>
<comment type="caution">
    <text evidence="10">The sequence shown here is derived from an EMBL/GenBank/DDBJ whole genome shotgun (WGS) entry which is preliminary data.</text>
</comment>
<feature type="compositionally biased region" description="Basic and acidic residues" evidence="8">
    <location>
        <begin position="228"/>
        <end position="245"/>
    </location>
</feature>
<dbReference type="Proteomes" id="UP001166674">
    <property type="component" value="Unassembled WGS sequence"/>
</dbReference>
<feature type="compositionally biased region" description="Basic and acidic residues" evidence="8">
    <location>
        <begin position="51"/>
        <end position="64"/>
    </location>
</feature>
<dbReference type="Pfam" id="PF00956">
    <property type="entry name" value="NAP"/>
    <property type="match status" value="1"/>
</dbReference>
<evidence type="ECO:0000259" key="9">
    <source>
        <dbReference type="PROSITE" id="PS50118"/>
    </source>
</evidence>
<organism evidence="10 11">
    <name type="scientific">Sciurus carolinensis</name>
    <name type="common">Eastern gray squirrel</name>
    <dbReference type="NCBI Taxonomy" id="30640"/>
    <lineage>
        <taxon>Eukaryota</taxon>
        <taxon>Metazoa</taxon>
        <taxon>Chordata</taxon>
        <taxon>Craniata</taxon>
        <taxon>Vertebrata</taxon>
        <taxon>Euteleostomi</taxon>
        <taxon>Mammalia</taxon>
        <taxon>Eutheria</taxon>
        <taxon>Euarchontoglires</taxon>
        <taxon>Glires</taxon>
        <taxon>Rodentia</taxon>
        <taxon>Sciuromorpha</taxon>
        <taxon>Sciuridae</taxon>
        <taxon>Sciurinae</taxon>
        <taxon>Sciurini</taxon>
        <taxon>Sciurus</taxon>
    </lineage>
</organism>
<dbReference type="AlphaFoldDB" id="A0AA41NF04"/>
<dbReference type="Gene3D" id="3.30.1120.90">
    <property type="entry name" value="Nucleosome assembly protein"/>
    <property type="match status" value="1"/>
</dbReference>
<dbReference type="InterPro" id="IPR037239">
    <property type="entry name" value="OSBP_sf"/>
</dbReference>
<dbReference type="GO" id="GO:0005634">
    <property type="term" value="C:nucleus"/>
    <property type="evidence" value="ECO:0007669"/>
    <property type="project" value="UniProtKB-UniRule"/>
</dbReference>
<keyword evidence="5" id="KW-0238">DNA-binding</keyword>
<keyword evidence="4 5" id="KW-0539">Nucleus</keyword>
<dbReference type="Gene3D" id="3.30.70.3490">
    <property type="match status" value="1"/>
</dbReference>
<dbReference type="PANTHER" id="PTHR10972:SF216">
    <property type="entry name" value="OXYSTEROL-BINDING PROTEIN-RELATED PROTEIN 8"/>
    <property type="match status" value="1"/>
</dbReference>
<dbReference type="GO" id="GO:0016020">
    <property type="term" value="C:membrane"/>
    <property type="evidence" value="ECO:0007669"/>
    <property type="project" value="TreeGrafter"/>
</dbReference>
<feature type="region of interest" description="Disordered" evidence="8">
    <location>
        <begin position="37"/>
        <end position="81"/>
    </location>
</feature>